<reference evidence="2 3" key="1">
    <citation type="journal article" date="2013" name="Genome Biol.">
        <title>Comparative genomics of the core and accessory genomes of 48 Sinorhizobium strains comprising five genospecies.</title>
        <authorList>
            <person name="Sugawara M."/>
            <person name="Epstein B."/>
            <person name="Badgley B.D."/>
            <person name="Unno T."/>
            <person name="Xu L."/>
            <person name="Reese J."/>
            <person name="Gyaneshwar P."/>
            <person name="Denny R."/>
            <person name="Mudge J."/>
            <person name="Bharti A.K."/>
            <person name="Farmer A.D."/>
            <person name="May G.D."/>
            <person name="Woodward J.E."/>
            <person name="Medigue C."/>
            <person name="Vallenet D."/>
            <person name="Lajus A."/>
            <person name="Rouy Z."/>
            <person name="Martinez-Vaz B."/>
            <person name="Tiffin P."/>
            <person name="Young N.D."/>
            <person name="Sadowsky M.J."/>
        </authorList>
    </citation>
    <scope>NUCLEOTIDE SEQUENCE [LARGE SCALE GENOMIC DNA]</scope>
    <source>
        <strain evidence="2 3">N6B1</strain>
    </source>
</reference>
<accession>A0AAW9TT61</accession>
<keyword evidence="1" id="KW-0472">Membrane</keyword>
<dbReference type="AlphaFoldDB" id="A0AAW9TT61"/>
<dbReference type="Proteomes" id="UP000429484">
    <property type="component" value="Unassembled WGS sequence"/>
</dbReference>
<dbReference type="EMBL" id="WISR01000198">
    <property type="protein sequence ID" value="MQW35751.1"/>
    <property type="molecule type" value="Genomic_DNA"/>
</dbReference>
<feature type="transmembrane region" description="Helical" evidence="1">
    <location>
        <begin position="176"/>
        <end position="195"/>
    </location>
</feature>
<keyword evidence="1" id="KW-0812">Transmembrane</keyword>
<name>A0AAW9TT61_RHIML</name>
<gene>
    <name evidence="2" type="ORF">GHK53_24025</name>
</gene>
<comment type="caution">
    <text evidence="2">The sequence shown here is derived from an EMBL/GenBank/DDBJ whole genome shotgun (WGS) entry which is preliminary data.</text>
</comment>
<evidence type="ECO:0000313" key="2">
    <source>
        <dbReference type="EMBL" id="MQW35751.1"/>
    </source>
</evidence>
<evidence type="ECO:0000256" key="1">
    <source>
        <dbReference type="SAM" id="Phobius"/>
    </source>
</evidence>
<proteinExistence type="predicted"/>
<sequence>MTNIFQFPAAQRDNGSDADVVLASRTMIKDLEMMVTKVNSGLINGDLRDNELRAARTMRDQFTPVIAELQAIAWDPKWTDSSENATARLDDLVRLIDRAEASGVSASHVQFRPNASQEYRDGYHARMSGTPRNYNPYACRDPRNARWQNGWWKADAEPSAPNVVHPPPPTTTMEEWVKIVLGIIVFFAIAIVGATNSWSQEPGRRPQIPVVIKIMSQGVV</sequence>
<protein>
    <submittedName>
        <fullName evidence="2">Uncharacterized protein</fullName>
    </submittedName>
</protein>
<dbReference type="RefSeq" id="WP_153349957.1">
    <property type="nucleotide sequence ID" value="NZ_WISR01000198.1"/>
</dbReference>
<organism evidence="2 3">
    <name type="scientific">Rhizobium meliloti</name>
    <name type="common">Ensifer meliloti</name>
    <name type="synonym">Sinorhizobium meliloti</name>
    <dbReference type="NCBI Taxonomy" id="382"/>
    <lineage>
        <taxon>Bacteria</taxon>
        <taxon>Pseudomonadati</taxon>
        <taxon>Pseudomonadota</taxon>
        <taxon>Alphaproteobacteria</taxon>
        <taxon>Hyphomicrobiales</taxon>
        <taxon>Rhizobiaceae</taxon>
        <taxon>Sinorhizobium/Ensifer group</taxon>
        <taxon>Sinorhizobium</taxon>
    </lineage>
</organism>
<evidence type="ECO:0000313" key="3">
    <source>
        <dbReference type="Proteomes" id="UP000429484"/>
    </source>
</evidence>
<keyword evidence="1" id="KW-1133">Transmembrane helix</keyword>